<dbReference type="SUPFAM" id="SSF51197">
    <property type="entry name" value="Clavaminate synthase-like"/>
    <property type="match status" value="1"/>
</dbReference>
<dbReference type="PANTHER" id="PTHR10694">
    <property type="entry name" value="LYSINE-SPECIFIC DEMETHYLASE"/>
    <property type="match status" value="1"/>
</dbReference>
<dbReference type="EMBL" id="JAPTSV010000013">
    <property type="protein sequence ID" value="KAJ1521849.1"/>
    <property type="molecule type" value="Genomic_DNA"/>
</dbReference>
<proteinExistence type="predicted"/>
<gene>
    <name evidence="2" type="ORF">ONE63_003484</name>
</gene>
<name>A0AAV7XDG3_9NEOP</name>
<reference evidence="2" key="1">
    <citation type="submission" date="2022-12" db="EMBL/GenBank/DDBJ databases">
        <title>Chromosome-level genome assembly of the bean flower thrips Megalurothrips usitatus.</title>
        <authorList>
            <person name="Ma L."/>
            <person name="Liu Q."/>
            <person name="Li H."/>
            <person name="Cai W."/>
        </authorList>
    </citation>
    <scope>NUCLEOTIDE SEQUENCE</scope>
    <source>
        <strain evidence="2">Cailab_2022a</strain>
    </source>
</reference>
<dbReference type="GO" id="GO:0032454">
    <property type="term" value="F:histone H3K9 demethylase activity"/>
    <property type="evidence" value="ECO:0007669"/>
    <property type="project" value="TreeGrafter"/>
</dbReference>
<sequence>MVSPLYLDCFELAKSLSADVKLVFLPSLQARLNVETLEENNVQAVKELARKDGDCKHFKPLLIKARARWPETGFYLVTSHDEGETPEEDGMLKVLQKDFIDSFVNHNFSTSPPTALEQVLHEEGIGPCIEKFYVQLKKKGNMIMYAANINPTEVDPDAPKLLTTANTSMYDMVSYIKYLKGGKHPGIVTPTVYIGSEGAPFGCHREDMSCEAVNRHISGAPNIWFAVPPQYCNAFCNLLSKLGLSLGDRTCANFLQHKHAIVDPRIVVEAGIPVHTIIQKPGDIVYLLPNVIHFGFKLGCSISEAVNICSRTWALPGMLSLPRCHCPS</sequence>
<dbReference type="GO" id="GO:0005634">
    <property type="term" value="C:nucleus"/>
    <property type="evidence" value="ECO:0007669"/>
    <property type="project" value="TreeGrafter"/>
</dbReference>
<dbReference type="AlphaFoldDB" id="A0AAV7XDG3"/>
<dbReference type="SMART" id="SM00558">
    <property type="entry name" value="JmjC"/>
    <property type="match status" value="1"/>
</dbReference>
<evidence type="ECO:0000259" key="1">
    <source>
        <dbReference type="PROSITE" id="PS51184"/>
    </source>
</evidence>
<protein>
    <recommendedName>
        <fullName evidence="1">JmjC domain-containing protein</fullName>
    </recommendedName>
</protein>
<dbReference type="Pfam" id="PF02373">
    <property type="entry name" value="JmjC"/>
    <property type="match status" value="1"/>
</dbReference>
<dbReference type="GO" id="GO:0010468">
    <property type="term" value="P:regulation of gene expression"/>
    <property type="evidence" value="ECO:0007669"/>
    <property type="project" value="TreeGrafter"/>
</dbReference>
<comment type="caution">
    <text evidence="2">The sequence shown here is derived from an EMBL/GenBank/DDBJ whole genome shotgun (WGS) entry which is preliminary data.</text>
</comment>
<dbReference type="InterPro" id="IPR003347">
    <property type="entry name" value="JmjC_dom"/>
</dbReference>
<dbReference type="Gene3D" id="2.60.120.650">
    <property type="entry name" value="Cupin"/>
    <property type="match status" value="1"/>
</dbReference>
<accession>A0AAV7XDG3</accession>
<dbReference type="GO" id="GO:0051864">
    <property type="term" value="F:histone H3K36 demethylase activity"/>
    <property type="evidence" value="ECO:0007669"/>
    <property type="project" value="TreeGrafter"/>
</dbReference>
<organism evidence="2 3">
    <name type="scientific">Megalurothrips usitatus</name>
    <name type="common">bean blossom thrips</name>
    <dbReference type="NCBI Taxonomy" id="439358"/>
    <lineage>
        <taxon>Eukaryota</taxon>
        <taxon>Metazoa</taxon>
        <taxon>Ecdysozoa</taxon>
        <taxon>Arthropoda</taxon>
        <taxon>Hexapoda</taxon>
        <taxon>Insecta</taxon>
        <taxon>Pterygota</taxon>
        <taxon>Neoptera</taxon>
        <taxon>Paraneoptera</taxon>
        <taxon>Thysanoptera</taxon>
        <taxon>Terebrantia</taxon>
        <taxon>Thripoidea</taxon>
        <taxon>Thripidae</taxon>
        <taxon>Megalurothrips</taxon>
    </lineage>
</organism>
<evidence type="ECO:0000313" key="3">
    <source>
        <dbReference type="Proteomes" id="UP001075354"/>
    </source>
</evidence>
<dbReference type="PROSITE" id="PS51184">
    <property type="entry name" value="JMJC"/>
    <property type="match status" value="1"/>
</dbReference>
<keyword evidence="3" id="KW-1185">Reference proteome</keyword>
<dbReference type="PANTHER" id="PTHR10694:SF7">
    <property type="entry name" value="[HISTONE H3]-TRIMETHYL-L-LYSINE(9) DEMETHYLASE"/>
    <property type="match status" value="1"/>
</dbReference>
<dbReference type="GO" id="GO:0000785">
    <property type="term" value="C:chromatin"/>
    <property type="evidence" value="ECO:0007669"/>
    <property type="project" value="TreeGrafter"/>
</dbReference>
<dbReference type="Proteomes" id="UP001075354">
    <property type="component" value="Chromosome 13"/>
</dbReference>
<feature type="domain" description="JmjC" evidence="1">
    <location>
        <begin position="156"/>
        <end position="325"/>
    </location>
</feature>
<evidence type="ECO:0000313" key="2">
    <source>
        <dbReference type="EMBL" id="KAJ1521849.1"/>
    </source>
</evidence>